<keyword evidence="3" id="KW-1185">Reference proteome</keyword>
<organism evidence="2 3">
    <name type="scientific">Flectobacillus rivi</name>
    <dbReference type="NCBI Taxonomy" id="2984209"/>
    <lineage>
        <taxon>Bacteria</taxon>
        <taxon>Pseudomonadati</taxon>
        <taxon>Bacteroidota</taxon>
        <taxon>Cytophagia</taxon>
        <taxon>Cytophagales</taxon>
        <taxon>Flectobacillaceae</taxon>
        <taxon>Flectobacillus</taxon>
    </lineage>
</organism>
<proteinExistence type="predicted"/>
<name>A0ABT6Z5S3_9BACT</name>
<evidence type="ECO:0000313" key="3">
    <source>
        <dbReference type="Proteomes" id="UP001225761"/>
    </source>
</evidence>
<reference evidence="2 3" key="1">
    <citation type="submission" date="2023-05" db="EMBL/GenBank/DDBJ databases">
        <title>Novel species of genus Flectobacillus isolated from stream in China.</title>
        <authorList>
            <person name="Lu H."/>
        </authorList>
    </citation>
    <scope>NUCLEOTIDE SEQUENCE [LARGE SCALE GENOMIC DNA]</scope>
    <source>
        <strain evidence="2 3">LFS242W</strain>
    </source>
</reference>
<dbReference type="EMBL" id="JASHIE010000012">
    <property type="protein sequence ID" value="MDI9876340.1"/>
    <property type="molecule type" value="Genomic_DNA"/>
</dbReference>
<evidence type="ECO:0000256" key="1">
    <source>
        <dbReference type="SAM" id="SignalP"/>
    </source>
</evidence>
<evidence type="ECO:0000313" key="2">
    <source>
        <dbReference type="EMBL" id="MDI9876340.1"/>
    </source>
</evidence>
<feature type="chain" id="PRO_5045250910" description="Outer membrane protein beta-barrel domain-containing protein" evidence="1">
    <location>
        <begin position="25"/>
        <end position="153"/>
    </location>
</feature>
<feature type="signal peptide" evidence="1">
    <location>
        <begin position="1"/>
        <end position="24"/>
    </location>
</feature>
<sequence>MRKSLLFLGLILTLTSTIKLQAQAVSYYPWNNILSVSSNATKRLWVDCRFQLNSFSSSLNTEPALMLNVAKAGKANFYVGGGVNFGFVGAIVNKDDLIKGYFGSIGTRIYPLEKLPQLSVNYEISPYINNIQGTSGIIRSWLGVGYQFGGQKK</sequence>
<comment type="caution">
    <text evidence="2">The sequence shown here is derived from an EMBL/GenBank/DDBJ whole genome shotgun (WGS) entry which is preliminary data.</text>
</comment>
<evidence type="ECO:0008006" key="4">
    <source>
        <dbReference type="Google" id="ProtNLM"/>
    </source>
</evidence>
<dbReference type="Proteomes" id="UP001225761">
    <property type="component" value="Unassembled WGS sequence"/>
</dbReference>
<dbReference type="RefSeq" id="WP_166550662.1">
    <property type="nucleotide sequence ID" value="NZ_JASHIE010000012.1"/>
</dbReference>
<protein>
    <recommendedName>
        <fullName evidence="4">Outer membrane protein beta-barrel domain-containing protein</fullName>
    </recommendedName>
</protein>
<accession>A0ABT6Z5S3</accession>
<keyword evidence="1" id="KW-0732">Signal</keyword>
<gene>
    <name evidence="2" type="ORF">QM481_17510</name>
</gene>